<dbReference type="InterPro" id="IPR008183">
    <property type="entry name" value="Aldose_1/G6P_1-epimerase"/>
</dbReference>
<dbReference type="AlphaFoldDB" id="A0A8J6TYC0"/>
<dbReference type="EC" id="5.1.3.3" evidence="5"/>
<evidence type="ECO:0000313" key="9">
    <source>
        <dbReference type="EMBL" id="MBD0414459.1"/>
    </source>
</evidence>
<dbReference type="SUPFAM" id="SSF74650">
    <property type="entry name" value="Galactose mutarotase-like"/>
    <property type="match status" value="1"/>
</dbReference>
<comment type="caution">
    <text evidence="9">The sequence shown here is derived from an EMBL/GenBank/DDBJ whole genome shotgun (WGS) entry which is preliminary data.</text>
</comment>
<evidence type="ECO:0000256" key="5">
    <source>
        <dbReference type="PIRNR" id="PIRNR005096"/>
    </source>
</evidence>
<dbReference type="InterPro" id="IPR014718">
    <property type="entry name" value="GH-type_carb-bd"/>
</dbReference>
<feature type="binding site" evidence="8">
    <location>
        <begin position="174"/>
        <end position="176"/>
    </location>
    <ligand>
        <name>beta-D-galactose</name>
        <dbReference type="ChEBI" id="CHEBI:27667"/>
    </ligand>
</feature>
<gene>
    <name evidence="9" type="ORF">ICI42_07325</name>
</gene>
<evidence type="ECO:0000256" key="3">
    <source>
        <dbReference type="ARBA" id="ARBA00023235"/>
    </source>
</evidence>
<reference evidence="9" key="1">
    <citation type="submission" date="2020-09" db="EMBL/GenBank/DDBJ databases">
        <title>Genome seq and assembly of Tianweitania sp.</title>
        <authorList>
            <person name="Chhetri G."/>
        </authorList>
    </citation>
    <scope>NUCLEOTIDE SEQUENCE</scope>
    <source>
        <strain evidence="9">Rool2</strain>
    </source>
</reference>
<dbReference type="PANTHER" id="PTHR10091:SF49">
    <property type="entry name" value="ALDOSE 1-EPIMERASE"/>
    <property type="match status" value="1"/>
</dbReference>
<comment type="similarity">
    <text evidence="2 5">Belongs to the aldose epimerase family.</text>
</comment>
<dbReference type="Gene3D" id="2.70.98.10">
    <property type="match status" value="1"/>
</dbReference>
<dbReference type="CDD" id="cd09019">
    <property type="entry name" value="galactose_mutarotase_like"/>
    <property type="match status" value="1"/>
</dbReference>
<evidence type="ECO:0000256" key="8">
    <source>
        <dbReference type="PIRSR" id="PIRSR005096-3"/>
    </source>
</evidence>
<dbReference type="InterPro" id="IPR047215">
    <property type="entry name" value="Galactose_mutarotase-like"/>
</dbReference>
<dbReference type="GO" id="GO:0033499">
    <property type="term" value="P:galactose catabolic process via UDP-galactose, Leloir pathway"/>
    <property type="evidence" value="ECO:0007669"/>
    <property type="project" value="TreeGrafter"/>
</dbReference>
<dbReference type="InterPro" id="IPR011013">
    <property type="entry name" value="Gal_mutarotase_sf_dom"/>
</dbReference>
<evidence type="ECO:0000256" key="6">
    <source>
        <dbReference type="PIRSR" id="PIRSR005096-1"/>
    </source>
</evidence>
<sequence>MRRISATLRDGTAVETITIGKEGGLQAKILTLGATLSDLLVPVAGGGRRSVILGFDGPQGHRDTPGFLGVVAGRCANRIAGGRFELDCQTHQLDLNEKGATHLHGGSDGFWNRIWTVLEADDDFVLLALTSPDGDQGYPGAVQVTCRYTASATRLTIALEARTDRPTLVNLATHAYFNLDGEGDILGHRLTIPAESYTPVDDALIPTGEIATVEDTRFDFRKPRSIGQGDASHHEGYDHNFVLAMQPAERPHRVARLEGGKGDTAMEIWSTEPGLQFYDGAGLPLPHPLRGGRESVRFGGLCLEPQRFPDAINHADFAGAVLRPGEVYSQVTEYRFD</sequence>
<dbReference type="PANTHER" id="PTHR10091">
    <property type="entry name" value="ALDOSE-1-EPIMERASE"/>
    <property type="match status" value="1"/>
</dbReference>
<name>A0A8J6TYC0_9HYPH</name>
<evidence type="ECO:0000313" key="10">
    <source>
        <dbReference type="Proteomes" id="UP000643405"/>
    </source>
</evidence>
<dbReference type="GO" id="GO:0030246">
    <property type="term" value="F:carbohydrate binding"/>
    <property type="evidence" value="ECO:0007669"/>
    <property type="project" value="InterPro"/>
</dbReference>
<dbReference type="RefSeq" id="WP_188163907.1">
    <property type="nucleotide sequence ID" value="NZ_JACVVX010000002.1"/>
</dbReference>
<comment type="pathway">
    <text evidence="1 5">Carbohydrate metabolism; hexose metabolism.</text>
</comment>
<dbReference type="Pfam" id="PF01263">
    <property type="entry name" value="Aldose_epim"/>
    <property type="match status" value="1"/>
</dbReference>
<protein>
    <recommendedName>
        <fullName evidence="5">Aldose 1-epimerase</fullName>
        <ecNumber evidence="5">5.1.3.3</ecNumber>
    </recommendedName>
</protein>
<feature type="active site" description="Proton acceptor" evidence="6">
    <location>
        <position position="304"/>
    </location>
</feature>
<keyword evidence="10" id="KW-1185">Reference proteome</keyword>
<dbReference type="NCBIfam" id="NF008277">
    <property type="entry name" value="PRK11055.1"/>
    <property type="match status" value="1"/>
</dbReference>
<evidence type="ECO:0000256" key="4">
    <source>
        <dbReference type="ARBA" id="ARBA00023277"/>
    </source>
</evidence>
<feature type="active site" description="Proton donor" evidence="6">
    <location>
        <position position="174"/>
    </location>
</feature>
<accession>A0A8J6TYC0</accession>
<proteinExistence type="inferred from homology"/>
<keyword evidence="3 5" id="KW-0413">Isomerase</keyword>
<comment type="catalytic activity">
    <reaction evidence="5">
        <text>alpha-D-glucose = beta-D-glucose</text>
        <dbReference type="Rhea" id="RHEA:10264"/>
        <dbReference type="ChEBI" id="CHEBI:15903"/>
        <dbReference type="ChEBI" id="CHEBI:17925"/>
        <dbReference type="EC" id="5.1.3.3"/>
    </reaction>
</comment>
<feature type="binding site" evidence="8">
    <location>
        <begin position="77"/>
        <end position="78"/>
    </location>
    <ligand>
        <name>beta-D-galactose</name>
        <dbReference type="ChEBI" id="CHEBI:27667"/>
    </ligand>
</feature>
<dbReference type="UniPathway" id="UPA00242"/>
<evidence type="ECO:0000256" key="1">
    <source>
        <dbReference type="ARBA" id="ARBA00005028"/>
    </source>
</evidence>
<dbReference type="GO" id="GO:0006006">
    <property type="term" value="P:glucose metabolic process"/>
    <property type="evidence" value="ECO:0007669"/>
    <property type="project" value="TreeGrafter"/>
</dbReference>
<dbReference type="EMBL" id="JACVVX010000002">
    <property type="protein sequence ID" value="MBD0414459.1"/>
    <property type="molecule type" value="Genomic_DNA"/>
</dbReference>
<dbReference type="PIRSF" id="PIRSF005096">
    <property type="entry name" value="GALM"/>
    <property type="match status" value="1"/>
</dbReference>
<keyword evidence="4 5" id="KW-0119">Carbohydrate metabolism</keyword>
<evidence type="ECO:0000256" key="2">
    <source>
        <dbReference type="ARBA" id="ARBA00006206"/>
    </source>
</evidence>
<organism evidence="9 10">
    <name type="scientific">Oryzicola mucosus</name>
    <dbReference type="NCBI Taxonomy" id="2767425"/>
    <lineage>
        <taxon>Bacteria</taxon>
        <taxon>Pseudomonadati</taxon>
        <taxon>Pseudomonadota</taxon>
        <taxon>Alphaproteobacteria</taxon>
        <taxon>Hyphomicrobiales</taxon>
        <taxon>Phyllobacteriaceae</taxon>
        <taxon>Oryzicola</taxon>
    </lineage>
</organism>
<dbReference type="InterPro" id="IPR015443">
    <property type="entry name" value="Aldose_1-epimerase"/>
</dbReference>
<dbReference type="Proteomes" id="UP000643405">
    <property type="component" value="Unassembled WGS sequence"/>
</dbReference>
<feature type="binding site" evidence="7">
    <location>
        <position position="238"/>
    </location>
    <ligand>
        <name>beta-D-galactose</name>
        <dbReference type="ChEBI" id="CHEBI:27667"/>
    </ligand>
</feature>
<dbReference type="GO" id="GO:0004034">
    <property type="term" value="F:aldose 1-epimerase activity"/>
    <property type="evidence" value="ECO:0007669"/>
    <property type="project" value="UniProtKB-EC"/>
</dbReference>
<evidence type="ECO:0000256" key="7">
    <source>
        <dbReference type="PIRSR" id="PIRSR005096-2"/>
    </source>
</evidence>